<dbReference type="InterPro" id="IPR043502">
    <property type="entry name" value="DNA/RNA_pol_sf"/>
</dbReference>
<evidence type="ECO:0000313" key="2">
    <source>
        <dbReference type="EMBL" id="KAH1114932.1"/>
    </source>
</evidence>
<dbReference type="AlphaFoldDB" id="A0A9D3W965"/>
<gene>
    <name evidence="2" type="ORF">J1N35_008310</name>
</gene>
<sequence>MAIKLDLEKAYDRISWDFIEVTLVAIGILEFLRKVIMDAISLSTTQILWNGALSQSFKPLRGIRQGCPLSPYLFVVCMEWLGHIIRSEISSGVEDNLCDQISHFFGLQKVSNLGRYLGVPLLHDRVTKSTLNFVVDKVRCKLQNWETRKLSFAGRVTLAKSVLLTIPNYFMQSLLVPKGVCDEIEKIARQFIWGGSMGNPRTALKDTLWLRVLRSKYGWKNQLPDSIHRSNCSHLWHSLSKVWPLLCKNLLWSIGDGSSIRGWKDVWIPNVSPLLHYVSDHSSLGLECSLREWVLPDGTWNFDLLRLWLPDDMIKRIASIPPPHPNRGRFRVLCL</sequence>
<proteinExistence type="predicted"/>
<evidence type="ECO:0000313" key="3">
    <source>
        <dbReference type="Proteomes" id="UP000828251"/>
    </source>
</evidence>
<dbReference type="EMBL" id="JAIQCV010000003">
    <property type="protein sequence ID" value="KAH1114932.1"/>
    <property type="molecule type" value="Genomic_DNA"/>
</dbReference>
<organism evidence="2 3">
    <name type="scientific">Gossypium stocksii</name>
    <dbReference type="NCBI Taxonomy" id="47602"/>
    <lineage>
        <taxon>Eukaryota</taxon>
        <taxon>Viridiplantae</taxon>
        <taxon>Streptophyta</taxon>
        <taxon>Embryophyta</taxon>
        <taxon>Tracheophyta</taxon>
        <taxon>Spermatophyta</taxon>
        <taxon>Magnoliopsida</taxon>
        <taxon>eudicotyledons</taxon>
        <taxon>Gunneridae</taxon>
        <taxon>Pentapetalae</taxon>
        <taxon>rosids</taxon>
        <taxon>malvids</taxon>
        <taxon>Malvales</taxon>
        <taxon>Malvaceae</taxon>
        <taxon>Malvoideae</taxon>
        <taxon>Gossypium</taxon>
    </lineage>
</organism>
<dbReference type="PROSITE" id="PS50878">
    <property type="entry name" value="RT_POL"/>
    <property type="match status" value="1"/>
</dbReference>
<dbReference type="PANTHER" id="PTHR33116:SF86">
    <property type="entry name" value="REVERSE TRANSCRIPTASE DOMAIN-CONTAINING PROTEIN"/>
    <property type="match status" value="1"/>
</dbReference>
<name>A0A9D3W965_9ROSI</name>
<feature type="domain" description="Reverse transcriptase" evidence="1">
    <location>
        <begin position="1"/>
        <end position="157"/>
    </location>
</feature>
<dbReference type="Pfam" id="PF00078">
    <property type="entry name" value="RVT_1"/>
    <property type="match status" value="1"/>
</dbReference>
<evidence type="ECO:0000259" key="1">
    <source>
        <dbReference type="PROSITE" id="PS50878"/>
    </source>
</evidence>
<dbReference type="OrthoDB" id="1938625at2759"/>
<dbReference type="SUPFAM" id="SSF56672">
    <property type="entry name" value="DNA/RNA polymerases"/>
    <property type="match status" value="1"/>
</dbReference>
<dbReference type="Proteomes" id="UP000828251">
    <property type="component" value="Unassembled WGS sequence"/>
</dbReference>
<accession>A0A9D3W965</accession>
<protein>
    <recommendedName>
        <fullName evidence="1">Reverse transcriptase domain-containing protein</fullName>
    </recommendedName>
</protein>
<comment type="caution">
    <text evidence="2">The sequence shown here is derived from an EMBL/GenBank/DDBJ whole genome shotgun (WGS) entry which is preliminary data.</text>
</comment>
<reference evidence="2 3" key="1">
    <citation type="journal article" date="2021" name="Plant Biotechnol. J.">
        <title>Multi-omics assisted identification of the key and species-specific regulatory components of drought-tolerant mechanisms in Gossypium stocksii.</title>
        <authorList>
            <person name="Yu D."/>
            <person name="Ke L."/>
            <person name="Zhang D."/>
            <person name="Wu Y."/>
            <person name="Sun Y."/>
            <person name="Mei J."/>
            <person name="Sun J."/>
            <person name="Sun Y."/>
        </authorList>
    </citation>
    <scope>NUCLEOTIDE SEQUENCE [LARGE SCALE GENOMIC DNA]</scope>
    <source>
        <strain evidence="3">cv. E1</strain>
        <tissue evidence="2">Leaf</tissue>
    </source>
</reference>
<dbReference type="InterPro" id="IPR000477">
    <property type="entry name" value="RT_dom"/>
</dbReference>
<keyword evidence="3" id="KW-1185">Reference proteome</keyword>
<dbReference type="PANTHER" id="PTHR33116">
    <property type="entry name" value="REVERSE TRANSCRIPTASE ZINC-BINDING DOMAIN-CONTAINING PROTEIN-RELATED-RELATED"/>
    <property type="match status" value="1"/>
</dbReference>